<dbReference type="EMBL" id="JAAGWY010000001">
    <property type="protein sequence ID" value="NEN05245.1"/>
    <property type="molecule type" value="Genomic_DNA"/>
</dbReference>
<organism evidence="2 3">
    <name type="scientific">Leifsonia tongyongensis</name>
    <dbReference type="NCBI Taxonomy" id="1268043"/>
    <lineage>
        <taxon>Bacteria</taxon>
        <taxon>Bacillati</taxon>
        <taxon>Actinomycetota</taxon>
        <taxon>Actinomycetes</taxon>
        <taxon>Micrococcales</taxon>
        <taxon>Microbacteriaceae</taxon>
        <taxon>Leifsonia</taxon>
    </lineage>
</organism>
<comment type="caution">
    <text evidence="2">The sequence shown here is derived from an EMBL/GenBank/DDBJ whole genome shotgun (WGS) entry which is preliminary data.</text>
</comment>
<sequence length="51" mass="5377">MAQPKAAVNCHLTARKTDAIRNVGQIGLLGHSADPIRSEGTSLSRLSSIPH</sequence>
<gene>
    <name evidence="2" type="ORF">G3T36_05105</name>
</gene>
<dbReference type="AlphaFoldDB" id="A0A6L9XVF9"/>
<accession>A0A6L9XVF9</accession>
<evidence type="ECO:0000313" key="2">
    <source>
        <dbReference type="EMBL" id="NEN05245.1"/>
    </source>
</evidence>
<keyword evidence="3" id="KW-1185">Reference proteome</keyword>
<reference evidence="2 3" key="1">
    <citation type="journal article" date="2014" name="J. Microbiol.">
        <title>Diaminobutyricibacter tongyongensis gen. nov., sp. nov. and Homoserinibacter gongjuensis gen. nov., sp. nov. belong to the family Microbacteriaceae.</title>
        <authorList>
            <person name="Kim S.J."/>
            <person name="Ahn J.H."/>
            <person name="Weon H.Y."/>
            <person name="Hamada M."/>
            <person name="Suzuki K."/>
            <person name="Kwon S.W."/>
        </authorList>
    </citation>
    <scope>NUCLEOTIDE SEQUENCE [LARGE SCALE GENOMIC DNA]</scope>
    <source>
        <strain evidence="2 3">NBRC 108724</strain>
    </source>
</reference>
<evidence type="ECO:0000256" key="1">
    <source>
        <dbReference type="SAM" id="MobiDB-lite"/>
    </source>
</evidence>
<feature type="region of interest" description="Disordered" evidence="1">
    <location>
        <begin position="31"/>
        <end position="51"/>
    </location>
</feature>
<dbReference type="RefSeq" id="WP_163288452.1">
    <property type="nucleotide sequence ID" value="NZ_JAAGWY010000001.1"/>
</dbReference>
<dbReference type="Proteomes" id="UP000474967">
    <property type="component" value="Unassembled WGS sequence"/>
</dbReference>
<proteinExistence type="predicted"/>
<protein>
    <submittedName>
        <fullName evidence="2">Uncharacterized protein</fullName>
    </submittedName>
</protein>
<evidence type="ECO:0000313" key="3">
    <source>
        <dbReference type="Proteomes" id="UP000474967"/>
    </source>
</evidence>
<name>A0A6L9XVF9_9MICO</name>
<feature type="compositionally biased region" description="Polar residues" evidence="1">
    <location>
        <begin position="39"/>
        <end position="51"/>
    </location>
</feature>